<reference evidence="2 3" key="1">
    <citation type="journal article" date="2017" name="Genome Announc.">
        <title>Draft Genome Sequences of Salinivibrio proteolyticus, Salinivibrio sharmensis, Salinivibrio siamensis, Salinivibrio costicola subsp. alcaliphilus, Salinivibrio costicola subsp. vallismortis, and 29 New Isolates Belonging to the Genus Salinivibrio.</title>
        <authorList>
            <person name="Lopez-Hermoso C."/>
            <person name="de la Haba R.R."/>
            <person name="Sanchez-Porro C."/>
            <person name="Bayliss S.C."/>
            <person name="Feil E.J."/>
            <person name="Ventosa A."/>
        </authorList>
    </citation>
    <scope>NUCLEOTIDE SEQUENCE [LARGE SCALE GENOMIC DNA]</scope>
    <source>
        <strain evidence="2 3">JCM 14472</strain>
    </source>
</reference>
<feature type="non-terminal residue" evidence="2">
    <location>
        <position position="259"/>
    </location>
</feature>
<dbReference type="EMBL" id="MUFB01000004">
    <property type="protein sequence ID" value="OOE86853.1"/>
    <property type="molecule type" value="Genomic_DNA"/>
</dbReference>
<proteinExistence type="predicted"/>
<keyword evidence="3" id="KW-1185">Reference proteome</keyword>
<evidence type="ECO:0000313" key="2">
    <source>
        <dbReference type="EMBL" id="OOE86853.1"/>
    </source>
</evidence>
<keyword evidence="1" id="KW-1133">Transmembrane helix</keyword>
<feature type="transmembrane region" description="Helical" evidence="1">
    <location>
        <begin position="207"/>
        <end position="229"/>
    </location>
</feature>
<feature type="transmembrane region" description="Helical" evidence="1">
    <location>
        <begin position="106"/>
        <end position="124"/>
    </location>
</feature>
<sequence length="259" mass="29117">MSLKEDLKSVLAELSPILAGFKLAVIVIGYFGFGSVAKWIISYWYPFTRWVWNQVAIVLYLPEFPLIVKDSLTALVFFMPLGITAISQRIRGVEKSEEKHRVSSALFGFLFLILICKDVITSILDSLSTSIQEFNSSEEYQSFLRIFERFDEAISTAVPIYTGLVGVYLLIKILTSTSALKKISFSTKFTSWENKLKVRIGQQSRHFLRINLIVTLILFPLLGLSLVFISEPVNASAILGAIVILIIIFASLLLAIFYA</sequence>
<feature type="transmembrane region" description="Helical" evidence="1">
    <location>
        <begin position="153"/>
        <end position="171"/>
    </location>
</feature>
<keyword evidence="1" id="KW-0472">Membrane</keyword>
<feature type="transmembrane region" description="Helical" evidence="1">
    <location>
        <begin position="235"/>
        <end position="258"/>
    </location>
</feature>
<dbReference type="RefSeq" id="WP_131826182.1">
    <property type="nucleotide sequence ID" value="NZ_MUFB01000004.1"/>
</dbReference>
<name>A0ABX3KDQ1_9GAMM</name>
<feature type="transmembrane region" description="Helical" evidence="1">
    <location>
        <begin position="66"/>
        <end position="86"/>
    </location>
</feature>
<feature type="transmembrane region" description="Helical" evidence="1">
    <location>
        <begin position="21"/>
        <end position="46"/>
    </location>
</feature>
<gene>
    <name evidence="2" type="ORF">BZG73_03155</name>
</gene>
<keyword evidence="1" id="KW-0812">Transmembrane</keyword>
<accession>A0ABX3KDQ1</accession>
<dbReference type="Proteomes" id="UP000189410">
    <property type="component" value="Unassembled WGS sequence"/>
</dbReference>
<evidence type="ECO:0000313" key="3">
    <source>
        <dbReference type="Proteomes" id="UP000189410"/>
    </source>
</evidence>
<protein>
    <submittedName>
        <fullName evidence="2">Uncharacterized protein</fullName>
    </submittedName>
</protein>
<comment type="caution">
    <text evidence="2">The sequence shown here is derived from an EMBL/GenBank/DDBJ whole genome shotgun (WGS) entry which is preliminary data.</text>
</comment>
<organism evidence="2 3">
    <name type="scientific">Salinivibrio siamensis</name>
    <dbReference type="NCBI Taxonomy" id="414286"/>
    <lineage>
        <taxon>Bacteria</taxon>
        <taxon>Pseudomonadati</taxon>
        <taxon>Pseudomonadota</taxon>
        <taxon>Gammaproteobacteria</taxon>
        <taxon>Vibrionales</taxon>
        <taxon>Vibrionaceae</taxon>
        <taxon>Salinivibrio</taxon>
    </lineage>
</organism>
<evidence type="ECO:0000256" key="1">
    <source>
        <dbReference type="SAM" id="Phobius"/>
    </source>
</evidence>